<reference evidence="1 2" key="1">
    <citation type="journal article" date="2019" name="Sci. Rep.">
        <title>Comparative genomics of chytrid fungi reveal insights into the obligate biotrophic and pathogenic lifestyle of Synchytrium endobioticum.</title>
        <authorList>
            <person name="van de Vossenberg B.T.L.H."/>
            <person name="Warris S."/>
            <person name="Nguyen H.D.T."/>
            <person name="van Gent-Pelzer M.P.E."/>
            <person name="Joly D.L."/>
            <person name="van de Geest H.C."/>
            <person name="Bonants P.J.M."/>
            <person name="Smith D.S."/>
            <person name="Levesque C.A."/>
            <person name="van der Lee T.A.J."/>
        </authorList>
    </citation>
    <scope>NUCLEOTIDE SEQUENCE [LARGE SCALE GENOMIC DNA]</scope>
    <source>
        <strain evidence="1 2">CBS 675.73</strain>
    </source>
</reference>
<dbReference type="EMBL" id="QEAP01000385">
    <property type="protein sequence ID" value="TPX67646.1"/>
    <property type="molecule type" value="Genomic_DNA"/>
</dbReference>
<dbReference type="OrthoDB" id="2140216at2759"/>
<name>A0A507EWQ3_9FUNG</name>
<evidence type="ECO:0000313" key="2">
    <source>
        <dbReference type="Proteomes" id="UP000320333"/>
    </source>
</evidence>
<gene>
    <name evidence="1" type="ORF">CcCBS67573_g07423</name>
</gene>
<organism evidence="1 2">
    <name type="scientific">Chytriomyces confervae</name>
    <dbReference type="NCBI Taxonomy" id="246404"/>
    <lineage>
        <taxon>Eukaryota</taxon>
        <taxon>Fungi</taxon>
        <taxon>Fungi incertae sedis</taxon>
        <taxon>Chytridiomycota</taxon>
        <taxon>Chytridiomycota incertae sedis</taxon>
        <taxon>Chytridiomycetes</taxon>
        <taxon>Chytridiales</taxon>
        <taxon>Chytriomycetaceae</taxon>
        <taxon>Chytriomyces</taxon>
    </lineage>
</organism>
<protein>
    <submittedName>
        <fullName evidence="1">Uncharacterized protein</fullName>
    </submittedName>
</protein>
<comment type="caution">
    <text evidence="1">The sequence shown here is derived from an EMBL/GenBank/DDBJ whole genome shotgun (WGS) entry which is preliminary data.</text>
</comment>
<accession>A0A507EWQ3</accession>
<sequence>MHVPIPRPETTVVTPERRHYLDKSGNEREGKLFKEDLTNTASHSTTYNGDYGGHHFNLDVSFQEPRFVKPKFSANVITSDKKKTVSPTQAEVDKFLYMSLYQSAFDPTGKGSPFKHLEKKTRVPGKTKATSLYQDTYANPRDNRNEIKLLDNKSNRTGIVRQEPPPASEVSTLLHLVKGSCKETSYNHDFHNAEGIVESGEAPSFSSVSHPLQTRQIVAKAFKYRR</sequence>
<evidence type="ECO:0000313" key="1">
    <source>
        <dbReference type="EMBL" id="TPX67646.1"/>
    </source>
</evidence>
<proteinExistence type="predicted"/>
<dbReference type="Proteomes" id="UP000320333">
    <property type="component" value="Unassembled WGS sequence"/>
</dbReference>
<keyword evidence="2" id="KW-1185">Reference proteome</keyword>
<dbReference type="AlphaFoldDB" id="A0A507EWQ3"/>